<dbReference type="Gene3D" id="2.40.40.10">
    <property type="entry name" value="RlpA-like domain"/>
    <property type="match status" value="1"/>
</dbReference>
<dbReference type="EMBL" id="ABDF02000076">
    <property type="protein sequence ID" value="EHK20987.1"/>
    <property type="molecule type" value="Genomic_DNA"/>
</dbReference>
<reference evidence="2 3" key="1">
    <citation type="journal article" date="2011" name="Genome Biol.">
        <title>Comparative genome sequence analysis underscores mycoparasitism as the ancestral life style of Trichoderma.</title>
        <authorList>
            <person name="Kubicek C.P."/>
            <person name="Herrera-Estrella A."/>
            <person name="Seidl-Seiboth V."/>
            <person name="Martinez D.A."/>
            <person name="Druzhinina I.S."/>
            <person name="Thon M."/>
            <person name="Zeilinger S."/>
            <person name="Casas-Flores S."/>
            <person name="Horwitz B.A."/>
            <person name="Mukherjee P.K."/>
            <person name="Mukherjee M."/>
            <person name="Kredics L."/>
            <person name="Alcaraz L.D."/>
            <person name="Aerts A."/>
            <person name="Antal Z."/>
            <person name="Atanasova L."/>
            <person name="Cervantes-Badillo M.G."/>
            <person name="Challacombe J."/>
            <person name="Chertkov O."/>
            <person name="McCluskey K."/>
            <person name="Coulpier F."/>
            <person name="Deshpande N."/>
            <person name="von Doehren H."/>
            <person name="Ebbole D.J."/>
            <person name="Esquivel-Naranjo E.U."/>
            <person name="Fekete E."/>
            <person name="Flipphi M."/>
            <person name="Glaser F."/>
            <person name="Gomez-Rodriguez E.Y."/>
            <person name="Gruber S."/>
            <person name="Han C."/>
            <person name="Henrissat B."/>
            <person name="Hermosa R."/>
            <person name="Hernandez-Onate M."/>
            <person name="Karaffa L."/>
            <person name="Kosti I."/>
            <person name="Le Crom S."/>
            <person name="Lindquist E."/>
            <person name="Lucas S."/>
            <person name="Luebeck M."/>
            <person name="Luebeck P.S."/>
            <person name="Margeot A."/>
            <person name="Metz B."/>
            <person name="Misra M."/>
            <person name="Nevalainen H."/>
            <person name="Omann M."/>
            <person name="Packer N."/>
            <person name="Perrone G."/>
            <person name="Uresti-Rivera E.E."/>
            <person name="Salamov A."/>
            <person name="Schmoll M."/>
            <person name="Seiboth B."/>
            <person name="Shapiro H."/>
            <person name="Sukno S."/>
            <person name="Tamayo-Ramos J.A."/>
            <person name="Tisch D."/>
            <person name="Wiest A."/>
            <person name="Wilkinson H.H."/>
            <person name="Zhang M."/>
            <person name="Coutinho P.M."/>
            <person name="Kenerley C.M."/>
            <person name="Monte E."/>
            <person name="Baker S.E."/>
            <person name="Grigoriev I.V."/>
        </authorList>
    </citation>
    <scope>NUCLEOTIDE SEQUENCE [LARGE SCALE GENOMIC DNA]</scope>
    <source>
        <strain evidence="3">Gv29-8 / FGSC 10586</strain>
    </source>
</reference>
<keyword evidence="1" id="KW-0732">Signal</keyword>
<dbReference type="InterPro" id="IPR036908">
    <property type="entry name" value="RlpA-like_sf"/>
</dbReference>
<organism evidence="2 3">
    <name type="scientific">Hypocrea virens (strain Gv29-8 / FGSC 10586)</name>
    <name type="common">Gliocladium virens</name>
    <name type="synonym">Trichoderma virens</name>
    <dbReference type="NCBI Taxonomy" id="413071"/>
    <lineage>
        <taxon>Eukaryota</taxon>
        <taxon>Fungi</taxon>
        <taxon>Dikarya</taxon>
        <taxon>Ascomycota</taxon>
        <taxon>Pezizomycotina</taxon>
        <taxon>Sordariomycetes</taxon>
        <taxon>Hypocreomycetidae</taxon>
        <taxon>Hypocreales</taxon>
        <taxon>Hypocreaceae</taxon>
        <taxon>Trichoderma</taxon>
    </lineage>
</organism>
<proteinExistence type="predicted"/>
<keyword evidence="3" id="KW-1185">Reference proteome</keyword>
<dbReference type="Proteomes" id="UP000007115">
    <property type="component" value="Unassembled WGS sequence"/>
</dbReference>
<dbReference type="HOGENOM" id="CLU_1723606_0_0_1"/>
<dbReference type="OrthoDB" id="623670at2759"/>
<dbReference type="GeneID" id="25795079"/>
<evidence type="ECO:0008006" key="4">
    <source>
        <dbReference type="Google" id="ProtNLM"/>
    </source>
</evidence>
<dbReference type="SUPFAM" id="SSF50685">
    <property type="entry name" value="Barwin-like endoglucanases"/>
    <property type="match status" value="1"/>
</dbReference>
<evidence type="ECO:0000256" key="1">
    <source>
        <dbReference type="SAM" id="SignalP"/>
    </source>
</evidence>
<dbReference type="eggNOG" id="ENOG502SUYY">
    <property type="taxonomic scope" value="Eukaryota"/>
</dbReference>
<evidence type="ECO:0000313" key="3">
    <source>
        <dbReference type="Proteomes" id="UP000007115"/>
    </source>
</evidence>
<feature type="signal peptide" evidence="1">
    <location>
        <begin position="1"/>
        <end position="18"/>
    </location>
</feature>
<evidence type="ECO:0000313" key="2">
    <source>
        <dbReference type="EMBL" id="EHK20987.1"/>
    </source>
</evidence>
<feature type="chain" id="PRO_5003523978" description="Ecp2 effector protein domain-containing protein" evidence="1">
    <location>
        <begin position="19"/>
        <end position="153"/>
    </location>
</feature>
<dbReference type="OMA" id="QSIDMCL"/>
<dbReference type="AlphaFoldDB" id="G9MX54"/>
<dbReference type="CDD" id="cd22191">
    <property type="entry name" value="DPBB_RlpA_EXP_N-like"/>
    <property type="match status" value="1"/>
</dbReference>
<dbReference type="InParanoid" id="G9MX54"/>
<name>G9MX54_HYPVG</name>
<comment type="caution">
    <text evidence="2">The sequence shown here is derived from an EMBL/GenBank/DDBJ whole genome shotgun (WGS) entry which is preliminary data.</text>
</comment>
<gene>
    <name evidence="2" type="ORF">TRIVIDRAFT_51237</name>
</gene>
<accession>G9MX54</accession>
<protein>
    <recommendedName>
        <fullName evidence="4">Ecp2 effector protein domain-containing protein</fullName>
    </recommendedName>
</protein>
<sequence length="153" mass="16306">MKFSLSIVSLALALTASAAPVEEEHTERAAKVSGSGTNGSIFMFGSASNCRNIFWQYGACGLSTYFANKVPSNLPLVALPSGVFDRYGEAQDNSLCAKVITMTHNGVSRQAVVADENTSSEQSIDMCLDLWQAFGGHDNDGTLIKNFSWSIAA</sequence>
<dbReference type="VEuPathDB" id="FungiDB:TRIVIDRAFT_51237"/>
<dbReference type="RefSeq" id="XP_013955180.1">
    <property type="nucleotide sequence ID" value="XM_014099705.1"/>
</dbReference>